<dbReference type="EMBL" id="BAABKQ010000001">
    <property type="protein sequence ID" value="GAA4808551.1"/>
    <property type="molecule type" value="Genomic_DNA"/>
</dbReference>
<dbReference type="NCBIfam" id="TIGR03089">
    <property type="entry name" value="TIGR03089 family protein"/>
    <property type="match status" value="1"/>
</dbReference>
<comment type="caution">
    <text evidence="1">The sequence shown here is derived from an EMBL/GenBank/DDBJ whole genome shotgun (WGS) entry which is preliminary data.</text>
</comment>
<sequence>MTPTHRTLTEKLIDPILATSPATPRVTYYDDATGERVELSTVTLMNWAAKTANMMRDECAAEPGTRVRIVLPAHWQTAAVLLGCWWAGCEVLVGTGDERAEIAFVAEPLLQAESAAAALDADELVVLSLDAFGRPAAALPPGATDYATTVRLHGDRFMPQRIDAAAPAINGRSISEIADEARAAATERRITDADRVLSTAGWDDARSILTGLLAPFAAGASLVQVSNPDDAAMSRRFEIEKITVDLR</sequence>
<dbReference type="RefSeq" id="WP_200172979.1">
    <property type="nucleotide sequence ID" value="NZ_BAABKQ010000001.1"/>
</dbReference>
<dbReference type="InterPro" id="IPR042099">
    <property type="entry name" value="ANL_N_sf"/>
</dbReference>
<name>A0ABP9CJ22_9ACTN</name>
<proteinExistence type="predicted"/>
<keyword evidence="2" id="KW-1185">Reference proteome</keyword>
<dbReference type="InterPro" id="IPR017523">
    <property type="entry name" value="Rv3268"/>
</dbReference>
<dbReference type="Proteomes" id="UP001500839">
    <property type="component" value="Unassembled WGS sequence"/>
</dbReference>
<dbReference type="SUPFAM" id="SSF56801">
    <property type="entry name" value="Acetyl-CoA synthetase-like"/>
    <property type="match status" value="1"/>
</dbReference>
<dbReference type="Gene3D" id="3.40.50.12780">
    <property type="entry name" value="N-terminal domain of ligase-like"/>
    <property type="match status" value="1"/>
</dbReference>
<evidence type="ECO:0000313" key="1">
    <source>
        <dbReference type="EMBL" id="GAA4808551.1"/>
    </source>
</evidence>
<gene>
    <name evidence="1" type="ORF">GCM10023353_10340</name>
</gene>
<reference evidence="2" key="1">
    <citation type="journal article" date="2019" name="Int. J. Syst. Evol. Microbiol.">
        <title>The Global Catalogue of Microorganisms (GCM) 10K type strain sequencing project: providing services to taxonomists for standard genome sequencing and annotation.</title>
        <authorList>
            <consortium name="The Broad Institute Genomics Platform"/>
            <consortium name="The Broad Institute Genome Sequencing Center for Infectious Disease"/>
            <person name="Wu L."/>
            <person name="Ma J."/>
        </authorList>
    </citation>
    <scope>NUCLEOTIDE SEQUENCE [LARGE SCALE GENOMIC DNA]</scope>
    <source>
        <strain evidence="2">JCM 18542</strain>
    </source>
</reference>
<accession>A0ABP9CJ22</accession>
<protein>
    <submittedName>
        <fullName evidence="1">TIGR03089 family protein</fullName>
    </submittedName>
</protein>
<organism evidence="1 2">
    <name type="scientific">Tomitella cavernea</name>
    <dbReference type="NCBI Taxonomy" id="1387982"/>
    <lineage>
        <taxon>Bacteria</taxon>
        <taxon>Bacillati</taxon>
        <taxon>Actinomycetota</taxon>
        <taxon>Actinomycetes</taxon>
        <taxon>Mycobacteriales</taxon>
        <taxon>Tomitella</taxon>
    </lineage>
</organism>
<evidence type="ECO:0000313" key="2">
    <source>
        <dbReference type="Proteomes" id="UP001500839"/>
    </source>
</evidence>